<comment type="caution">
    <text evidence="1">The sequence shown here is derived from an EMBL/GenBank/DDBJ whole genome shotgun (WGS) entry which is preliminary data.</text>
</comment>
<organism evidence="1 2">
    <name type="scientific">Aphis glycines</name>
    <name type="common">Soybean aphid</name>
    <dbReference type="NCBI Taxonomy" id="307491"/>
    <lineage>
        <taxon>Eukaryota</taxon>
        <taxon>Metazoa</taxon>
        <taxon>Ecdysozoa</taxon>
        <taxon>Arthropoda</taxon>
        <taxon>Hexapoda</taxon>
        <taxon>Insecta</taxon>
        <taxon>Pterygota</taxon>
        <taxon>Neoptera</taxon>
        <taxon>Paraneoptera</taxon>
        <taxon>Hemiptera</taxon>
        <taxon>Sternorrhyncha</taxon>
        <taxon>Aphidomorpha</taxon>
        <taxon>Aphidoidea</taxon>
        <taxon>Aphididae</taxon>
        <taxon>Aphidini</taxon>
        <taxon>Aphis</taxon>
        <taxon>Aphis</taxon>
    </lineage>
</organism>
<keyword evidence="2" id="KW-1185">Reference proteome</keyword>
<name>A0A6G0SZH3_APHGL</name>
<evidence type="ECO:0000313" key="1">
    <source>
        <dbReference type="EMBL" id="KAE9523773.1"/>
    </source>
</evidence>
<gene>
    <name evidence="1" type="ORF">AGLY_015833</name>
</gene>
<dbReference type="Proteomes" id="UP000475862">
    <property type="component" value="Unassembled WGS sequence"/>
</dbReference>
<evidence type="ECO:0000313" key="2">
    <source>
        <dbReference type="Proteomes" id="UP000475862"/>
    </source>
</evidence>
<dbReference type="EMBL" id="VYZN01000076">
    <property type="protein sequence ID" value="KAE9523773.1"/>
    <property type="molecule type" value="Genomic_DNA"/>
</dbReference>
<dbReference type="AlphaFoldDB" id="A0A6G0SZH3"/>
<reference evidence="1 2" key="1">
    <citation type="submission" date="2019-08" db="EMBL/GenBank/DDBJ databases">
        <title>The genome of the soybean aphid Biotype 1, its phylome, world population structure and adaptation to the North American continent.</title>
        <authorList>
            <person name="Giordano R."/>
            <person name="Donthu R.K."/>
            <person name="Hernandez A.G."/>
            <person name="Wright C.L."/>
            <person name="Zimin A.V."/>
        </authorList>
    </citation>
    <scope>NUCLEOTIDE SEQUENCE [LARGE SCALE GENOMIC DNA]</scope>
    <source>
        <tissue evidence="1">Whole aphids</tissue>
    </source>
</reference>
<dbReference type="OrthoDB" id="6627908at2759"/>
<proteinExistence type="predicted"/>
<protein>
    <submittedName>
        <fullName evidence="1">Uncharacterized protein</fullName>
    </submittedName>
</protein>
<accession>A0A6G0SZH3</accession>
<sequence length="323" mass="37233">MKSVYLHSSFDSVRCFVIKFLNMAGSIENMRTVYKKNVFTYVPPSPPAKLIDCSNFFLDFSSRKFLNIGLDPTDEFNTVIHIITPSRFVNISADFLKRIYRLMGNILSFILEQPQKYKCNLFLNSDSITISSMVYHRENMLVIESKIQDGCRTLLILQDFEWSIFEIIERKTKTVKPIIIQQINQITSYLKTNTKVETRTLEDMTNRVKSINNIFIVTHVNDYNFTSQLQLHAAEYIAQRWLDELEKDEEILSDISPPSQTCCTDETDGPYGLQYNTYTDENDGPYGPQYNTYTDENDGPYGPHICFSNITAKRVLIGSGQSA</sequence>